<dbReference type="RefSeq" id="WP_164363905.1">
    <property type="nucleotide sequence ID" value="NZ_CP066776.1"/>
</dbReference>
<dbReference type="GO" id="GO:0003700">
    <property type="term" value="F:DNA-binding transcription factor activity"/>
    <property type="evidence" value="ECO:0007669"/>
    <property type="project" value="InterPro"/>
</dbReference>
<protein>
    <submittedName>
        <fullName evidence="4">AraC family transcriptional regulator</fullName>
    </submittedName>
</protein>
<dbReference type="InterPro" id="IPR018062">
    <property type="entry name" value="HTH_AraC-typ_CS"/>
</dbReference>
<dbReference type="Gene3D" id="1.10.10.60">
    <property type="entry name" value="Homeodomain-like"/>
    <property type="match status" value="1"/>
</dbReference>
<evidence type="ECO:0000256" key="2">
    <source>
        <dbReference type="ARBA" id="ARBA00023125"/>
    </source>
</evidence>
<dbReference type="SUPFAM" id="SSF46689">
    <property type="entry name" value="Homeodomain-like"/>
    <property type="match status" value="2"/>
</dbReference>
<evidence type="ECO:0000313" key="4">
    <source>
        <dbReference type="EMBL" id="QQL45301.1"/>
    </source>
</evidence>
<keyword evidence="1" id="KW-0805">Transcription regulation</keyword>
<keyword evidence="5" id="KW-1185">Reference proteome</keyword>
<dbReference type="PANTHER" id="PTHR43280">
    <property type="entry name" value="ARAC-FAMILY TRANSCRIPTIONAL REGULATOR"/>
    <property type="match status" value="1"/>
</dbReference>
<dbReference type="InterPro" id="IPR020449">
    <property type="entry name" value="Tscrpt_reg_AraC-type_HTH"/>
</dbReference>
<dbReference type="PRINTS" id="PR00032">
    <property type="entry name" value="HTHARAC"/>
</dbReference>
<keyword evidence="2" id="KW-0238">DNA-binding</keyword>
<dbReference type="GO" id="GO:0043565">
    <property type="term" value="F:sequence-specific DNA binding"/>
    <property type="evidence" value="ECO:0007669"/>
    <property type="project" value="InterPro"/>
</dbReference>
<dbReference type="SMART" id="SM00342">
    <property type="entry name" value="HTH_ARAC"/>
    <property type="match status" value="1"/>
</dbReference>
<dbReference type="PROSITE" id="PS00041">
    <property type="entry name" value="HTH_ARAC_FAMILY_1"/>
    <property type="match status" value="1"/>
</dbReference>
<accession>A0A6B3LB11</accession>
<dbReference type="InterPro" id="IPR018060">
    <property type="entry name" value="HTH_AraC"/>
</dbReference>
<organism evidence="4 5">
    <name type="scientific">Sulfuriroseicoccus oceanibius</name>
    <dbReference type="NCBI Taxonomy" id="2707525"/>
    <lineage>
        <taxon>Bacteria</taxon>
        <taxon>Pseudomonadati</taxon>
        <taxon>Verrucomicrobiota</taxon>
        <taxon>Verrucomicrobiia</taxon>
        <taxon>Verrucomicrobiales</taxon>
        <taxon>Verrucomicrobiaceae</taxon>
        <taxon>Sulfuriroseicoccus</taxon>
    </lineage>
</organism>
<name>A0A6B3LB11_9BACT</name>
<dbReference type="InterPro" id="IPR035965">
    <property type="entry name" value="PAS-like_dom_sf"/>
</dbReference>
<dbReference type="Pfam" id="PF08448">
    <property type="entry name" value="PAS_4"/>
    <property type="match status" value="1"/>
</dbReference>
<gene>
    <name evidence="4" type="ORF">G3M56_001560</name>
</gene>
<dbReference type="InterPro" id="IPR013656">
    <property type="entry name" value="PAS_4"/>
</dbReference>
<evidence type="ECO:0000256" key="3">
    <source>
        <dbReference type="ARBA" id="ARBA00023163"/>
    </source>
</evidence>
<dbReference type="Proteomes" id="UP000475117">
    <property type="component" value="Chromosome"/>
</dbReference>
<evidence type="ECO:0000313" key="5">
    <source>
        <dbReference type="Proteomes" id="UP000475117"/>
    </source>
</evidence>
<evidence type="ECO:0000256" key="1">
    <source>
        <dbReference type="ARBA" id="ARBA00023015"/>
    </source>
</evidence>
<dbReference type="Pfam" id="PF12833">
    <property type="entry name" value="HTH_18"/>
    <property type="match status" value="1"/>
</dbReference>
<sequence length="250" mass="28397">MTPATIQAEFFSKLRQPLVCEEIFDTLTDTVFFVKDALGRYVVVNQTLADRLGVENKDDLIGLTVLQLFPKSLGEGFANEDRLVLTKGEHITDRLTKHLYRNHREGWSLLQRRPIYSDDDKIIGLIGLAKDLHAPNESGEDFRALSEVISHVQANFSSALKVPELARMAGLSSYQFDQRIRKIFQLSPSQFINKTRVDHACYLLTNSEQSIADIASSCGYADQSAFTRQFRQTTGLTPRAYRQDHEHHSH</sequence>
<dbReference type="PROSITE" id="PS01124">
    <property type="entry name" value="HTH_ARAC_FAMILY_2"/>
    <property type="match status" value="1"/>
</dbReference>
<reference evidence="4 5" key="1">
    <citation type="submission" date="2020-12" db="EMBL/GenBank/DDBJ databases">
        <title>Sulforoseuscoccus oceanibium gen. nov., sp. nov., a representative of the phylum Verrucomicrobia with special cytoplasmic membrane, and proposal of Sulforoseuscoccusaceae fam. nov.</title>
        <authorList>
            <person name="Xi F."/>
        </authorList>
    </citation>
    <scope>NUCLEOTIDE SEQUENCE [LARGE SCALE GENOMIC DNA]</scope>
    <source>
        <strain evidence="4 5">T37</strain>
    </source>
</reference>
<dbReference type="KEGG" id="soa:G3M56_001560"/>
<dbReference type="AlphaFoldDB" id="A0A6B3LB11"/>
<dbReference type="InterPro" id="IPR009057">
    <property type="entry name" value="Homeodomain-like_sf"/>
</dbReference>
<proteinExistence type="predicted"/>
<keyword evidence="3" id="KW-0804">Transcription</keyword>
<dbReference type="PANTHER" id="PTHR43280:SF28">
    <property type="entry name" value="HTH-TYPE TRANSCRIPTIONAL ACTIVATOR RHAS"/>
    <property type="match status" value="1"/>
</dbReference>
<dbReference type="Gene3D" id="3.30.450.20">
    <property type="entry name" value="PAS domain"/>
    <property type="match status" value="1"/>
</dbReference>
<dbReference type="SUPFAM" id="SSF55785">
    <property type="entry name" value="PYP-like sensor domain (PAS domain)"/>
    <property type="match status" value="1"/>
</dbReference>
<dbReference type="EMBL" id="CP066776">
    <property type="protein sequence ID" value="QQL45301.1"/>
    <property type="molecule type" value="Genomic_DNA"/>
</dbReference>